<evidence type="ECO:0000259" key="4">
    <source>
        <dbReference type="PROSITE" id="PS50882"/>
    </source>
</evidence>
<evidence type="ECO:0000259" key="3">
    <source>
        <dbReference type="PROSITE" id="PS50102"/>
    </source>
</evidence>
<dbReference type="SMART" id="SM00360">
    <property type="entry name" value="RRM"/>
    <property type="match status" value="1"/>
</dbReference>
<dbReference type="GO" id="GO:0005654">
    <property type="term" value="C:nucleoplasm"/>
    <property type="evidence" value="ECO:0007669"/>
    <property type="project" value="TreeGrafter"/>
</dbReference>
<dbReference type="OrthoDB" id="306690at2759"/>
<name>A0A3N4MBE2_9PEZI</name>
<keyword evidence="6" id="KW-1185">Reference proteome</keyword>
<organism evidence="5 6">
    <name type="scientific">Terfezia boudieri ATCC MYA-4762</name>
    <dbReference type="NCBI Taxonomy" id="1051890"/>
    <lineage>
        <taxon>Eukaryota</taxon>
        <taxon>Fungi</taxon>
        <taxon>Dikarya</taxon>
        <taxon>Ascomycota</taxon>
        <taxon>Pezizomycotina</taxon>
        <taxon>Pezizomycetes</taxon>
        <taxon>Pezizales</taxon>
        <taxon>Pezizaceae</taxon>
        <taxon>Terfezia</taxon>
    </lineage>
</organism>
<dbReference type="CDD" id="cd21134">
    <property type="entry name" value="YTH"/>
    <property type="match status" value="1"/>
</dbReference>
<dbReference type="Gene3D" id="3.30.70.330">
    <property type="match status" value="1"/>
</dbReference>
<feature type="compositionally biased region" description="Low complexity" evidence="2">
    <location>
        <begin position="1"/>
        <end position="19"/>
    </location>
</feature>
<evidence type="ECO:0008006" key="7">
    <source>
        <dbReference type="Google" id="ProtNLM"/>
    </source>
</evidence>
<keyword evidence="1" id="KW-0694">RNA-binding</keyword>
<dbReference type="InterPro" id="IPR012677">
    <property type="entry name" value="Nucleotide-bd_a/b_plait_sf"/>
</dbReference>
<evidence type="ECO:0000256" key="1">
    <source>
        <dbReference type="PROSITE-ProRule" id="PRU00176"/>
    </source>
</evidence>
<dbReference type="InterPro" id="IPR045168">
    <property type="entry name" value="YTH_prot"/>
</dbReference>
<proteinExistence type="predicted"/>
<accession>A0A3N4MBE2</accession>
<feature type="domain" description="YTH" evidence="4">
    <location>
        <begin position="167"/>
        <end position="376"/>
    </location>
</feature>
<dbReference type="EMBL" id="ML121527">
    <property type="protein sequence ID" value="RPB29672.1"/>
    <property type="molecule type" value="Genomic_DNA"/>
</dbReference>
<dbReference type="InterPro" id="IPR035979">
    <property type="entry name" value="RBD_domain_sf"/>
</dbReference>
<gene>
    <name evidence="5" type="ORF">L211DRAFT_776123</name>
</gene>
<dbReference type="PANTHER" id="PTHR12357">
    <property type="entry name" value="YTH YT521-B HOMOLOGY DOMAIN-CONTAINING"/>
    <property type="match status" value="1"/>
</dbReference>
<dbReference type="GO" id="GO:0000381">
    <property type="term" value="P:regulation of alternative mRNA splicing, via spliceosome"/>
    <property type="evidence" value="ECO:0007669"/>
    <property type="project" value="TreeGrafter"/>
</dbReference>
<dbReference type="Pfam" id="PF04146">
    <property type="entry name" value="YTH"/>
    <property type="match status" value="1"/>
</dbReference>
<dbReference type="CDD" id="cd00590">
    <property type="entry name" value="RRM_SF"/>
    <property type="match status" value="1"/>
</dbReference>
<dbReference type="GO" id="GO:1990247">
    <property type="term" value="F:N6-methyladenosine-containing RNA reader activity"/>
    <property type="evidence" value="ECO:0007669"/>
    <property type="project" value="TreeGrafter"/>
</dbReference>
<dbReference type="SUPFAM" id="SSF54928">
    <property type="entry name" value="RNA-binding domain, RBD"/>
    <property type="match status" value="1"/>
</dbReference>
<dbReference type="PROSITE" id="PS50102">
    <property type="entry name" value="RRM"/>
    <property type="match status" value="1"/>
</dbReference>
<dbReference type="PANTHER" id="PTHR12357:SF3">
    <property type="entry name" value="YTH DOMAIN-CONTAINING PROTEIN 1"/>
    <property type="match status" value="1"/>
</dbReference>
<dbReference type="InterPro" id="IPR007275">
    <property type="entry name" value="YTH_domain"/>
</dbReference>
<dbReference type="STRING" id="1051890.A0A3N4MBE2"/>
<feature type="region of interest" description="Disordered" evidence="2">
    <location>
        <begin position="1"/>
        <end position="36"/>
    </location>
</feature>
<protein>
    <recommendedName>
        <fullName evidence="7">YTH domain-containing protein</fullName>
    </recommendedName>
</protein>
<dbReference type="GO" id="GO:0003729">
    <property type="term" value="F:mRNA binding"/>
    <property type="evidence" value="ECO:0007669"/>
    <property type="project" value="TreeGrafter"/>
</dbReference>
<evidence type="ECO:0000313" key="5">
    <source>
        <dbReference type="EMBL" id="RPB29672.1"/>
    </source>
</evidence>
<dbReference type="InterPro" id="IPR057720">
    <property type="entry name" value="RRM_YTH1"/>
</dbReference>
<dbReference type="Pfam" id="PF25701">
    <property type="entry name" value="RRM_YTH1"/>
    <property type="match status" value="1"/>
</dbReference>
<evidence type="ECO:0000313" key="6">
    <source>
        <dbReference type="Proteomes" id="UP000267821"/>
    </source>
</evidence>
<dbReference type="InterPro" id="IPR000504">
    <property type="entry name" value="RRM_dom"/>
</dbReference>
<sequence>MQAAETPASSITTAAVSSTHPALPRGPPRKPRKSGHALWVGNLPPWTNVIELKDHFSRGATNEIESVFHISKSSCAFINYKTDAACNEAMARFHDNRFKGVRLVCRLRRNSAVTSSPSGAITNDDRPAAVEGTVDQETQSWGQLNTGTEAIDGVGVQVDDAREKHKDRFFILKSLTVEDLDLSVMNGVWATQSHNEAMLNRAFETSENVYLIFSANKSGEYYGYARMTSSIPEGDNDENDGQSTSDNPVIVQRIATGGRLSQDLLPKAIFTPATATAPMGRIIDDSARGTIFWEATEEELVDGDVAGYKPDETDELMAGTKSWGKPFNVEWISTTKLPFYKTRGLRNSWNSNREVKIARDGTAVEETVGRRLLQMFHRRSTSAELIN</sequence>
<dbReference type="PROSITE" id="PS50882">
    <property type="entry name" value="YTH"/>
    <property type="match status" value="1"/>
</dbReference>
<evidence type="ECO:0000256" key="2">
    <source>
        <dbReference type="SAM" id="MobiDB-lite"/>
    </source>
</evidence>
<dbReference type="GO" id="GO:0000398">
    <property type="term" value="P:mRNA splicing, via spliceosome"/>
    <property type="evidence" value="ECO:0007669"/>
    <property type="project" value="TreeGrafter"/>
</dbReference>
<dbReference type="Gene3D" id="3.10.590.10">
    <property type="entry name" value="ph1033 like domains"/>
    <property type="match status" value="2"/>
</dbReference>
<feature type="domain" description="RRM" evidence="3">
    <location>
        <begin position="36"/>
        <end position="110"/>
    </location>
</feature>
<dbReference type="Proteomes" id="UP000267821">
    <property type="component" value="Unassembled WGS sequence"/>
</dbReference>
<dbReference type="AlphaFoldDB" id="A0A3N4MBE2"/>
<reference evidence="5 6" key="1">
    <citation type="journal article" date="2018" name="Nat. Ecol. Evol.">
        <title>Pezizomycetes genomes reveal the molecular basis of ectomycorrhizal truffle lifestyle.</title>
        <authorList>
            <person name="Murat C."/>
            <person name="Payen T."/>
            <person name="Noel B."/>
            <person name="Kuo A."/>
            <person name="Morin E."/>
            <person name="Chen J."/>
            <person name="Kohler A."/>
            <person name="Krizsan K."/>
            <person name="Balestrini R."/>
            <person name="Da Silva C."/>
            <person name="Montanini B."/>
            <person name="Hainaut M."/>
            <person name="Levati E."/>
            <person name="Barry K.W."/>
            <person name="Belfiori B."/>
            <person name="Cichocki N."/>
            <person name="Clum A."/>
            <person name="Dockter R.B."/>
            <person name="Fauchery L."/>
            <person name="Guy J."/>
            <person name="Iotti M."/>
            <person name="Le Tacon F."/>
            <person name="Lindquist E.A."/>
            <person name="Lipzen A."/>
            <person name="Malagnac F."/>
            <person name="Mello A."/>
            <person name="Molinier V."/>
            <person name="Miyauchi S."/>
            <person name="Poulain J."/>
            <person name="Riccioni C."/>
            <person name="Rubini A."/>
            <person name="Sitrit Y."/>
            <person name="Splivallo R."/>
            <person name="Traeger S."/>
            <person name="Wang M."/>
            <person name="Zifcakova L."/>
            <person name="Wipf D."/>
            <person name="Zambonelli A."/>
            <person name="Paolocci F."/>
            <person name="Nowrousian M."/>
            <person name="Ottonello S."/>
            <person name="Baldrian P."/>
            <person name="Spatafora J.W."/>
            <person name="Henrissat B."/>
            <person name="Nagy L.G."/>
            <person name="Aury J.M."/>
            <person name="Wincker P."/>
            <person name="Grigoriev I.V."/>
            <person name="Bonfante P."/>
            <person name="Martin F.M."/>
        </authorList>
    </citation>
    <scope>NUCLEOTIDE SEQUENCE [LARGE SCALE GENOMIC DNA]</scope>
    <source>
        <strain evidence="5 6">ATCC MYA-4762</strain>
    </source>
</reference>
<dbReference type="InParanoid" id="A0A3N4MBE2"/>